<feature type="coiled-coil region" evidence="1">
    <location>
        <begin position="6"/>
        <end position="33"/>
    </location>
</feature>
<accession>A0ABU6ZPL4</accession>
<keyword evidence="1" id="KW-0175">Coiled coil</keyword>
<organism evidence="3 4">
    <name type="scientific">Stylosanthes scabra</name>
    <dbReference type="NCBI Taxonomy" id="79078"/>
    <lineage>
        <taxon>Eukaryota</taxon>
        <taxon>Viridiplantae</taxon>
        <taxon>Streptophyta</taxon>
        <taxon>Embryophyta</taxon>
        <taxon>Tracheophyta</taxon>
        <taxon>Spermatophyta</taxon>
        <taxon>Magnoliopsida</taxon>
        <taxon>eudicotyledons</taxon>
        <taxon>Gunneridae</taxon>
        <taxon>Pentapetalae</taxon>
        <taxon>rosids</taxon>
        <taxon>fabids</taxon>
        <taxon>Fabales</taxon>
        <taxon>Fabaceae</taxon>
        <taxon>Papilionoideae</taxon>
        <taxon>50 kb inversion clade</taxon>
        <taxon>dalbergioids sensu lato</taxon>
        <taxon>Dalbergieae</taxon>
        <taxon>Pterocarpus clade</taxon>
        <taxon>Stylosanthes</taxon>
    </lineage>
</organism>
<sequence>MEVDTMDAILAQNKAITQQITNLNKKIEKLEVASTGTQGKPQLHLTLTTVDFVQTTNNFIEEARANFHNHESSIRNLKTQMGQIAKKLSTTLPKAFPSDTEVNSKGECKAINLRSGKIVQGSNQGDSDKQVDQSSQPKSLNEAHEPTRQQPTLVKGKENHIPLPQQ</sequence>
<dbReference type="Proteomes" id="UP001341840">
    <property type="component" value="Unassembled WGS sequence"/>
</dbReference>
<reference evidence="3 4" key="1">
    <citation type="journal article" date="2023" name="Plants (Basel)">
        <title>Bridging the Gap: Combining Genomics and Transcriptomics Approaches to Understand Stylosanthes scabra, an Orphan Legume from the Brazilian Caatinga.</title>
        <authorList>
            <person name="Ferreira-Neto J.R.C."/>
            <person name="da Silva M.D."/>
            <person name="Binneck E."/>
            <person name="de Melo N.F."/>
            <person name="da Silva R.H."/>
            <person name="de Melo A.L.T.M."/>
            <person name="Pandolfi V."/>
            <person name="Bustamante F.O."/>
            <person name="Brasileiro-Vidal A.C."/>
            <person name="Benko-Iseppon A.M."/>
        </authorList>
    </citation>
    <scope>NUCLEOTIDE SEQUENCE [LARGE SCALE GENOMIC DNA]</scope>
    <source>
        <tissue evidence="3">Leaves</tissue>
    </source>
</reference>
<feature type="region of interest" description="Disordered" evidence="2">
    <location>
        <begin position="116"/>
        <end position="166"/>
    </location>
</feature>
<evidence type="ECO:0000256" key="1">
    <source>
        <dbReference type="SAM" id="Coils"/>
    </source>
</evidence>
<evidence type="ECO:0000313" key="3">
    <source>
        <dbReference type="EMBL" id="MED6223904.1"/>
    </source>
</evidence>
<comment type="caution">
    <text evidence="3">The sequence shown here is derived from an EMBL/GenBank/DDBJ whole genome shotgun (WGS) entry which is preliminary data.</text>
</comment>
<evidence type="ECO:0000313" key="4">
    <source>
        <dbReference type="Proteomes" id="UP001341840"/>
    </source>
</evidence>
<name>A0ABU6ZPL4_9FABA</name>
<protein>
    <submittedName>
        <fullName evidence="3">Uncharacterized protein</fullName>
    </submittedName>
</protein>
<dbReference type="EMBL" id="JASCZI010272952">
    <property type="protein sequence ID" value="MED6223904.1"/>
    <property type="molecule type" value="Genomic_DNA"/>
</dbReference>
<proteinExistence type="predicted"/>
<keyword evidence="4" id="KW-1185">Reference proteome</keyword>
<gene>
    <name evidence="3" type="ORF">PIB30_078649</name>
</gene>
<evidence type="ECO:0000256" key="2">
    <source>
        <dbReference type="SAM" id="MobiDB-lite"/>
    </source>
</evidence>